<reference evidence="2 3" key="1">
    <citation type="submission" date="2019-02" db="EMBL/GenBank/DDBJ databases">
        <title>Deep-cultivation of Planctomycetes and their phenomic and genomic characterization uncovers novel biology.</title>
        <authorList>
            <person name="Wiegand S."/>
            <person name="Jogler M."/>
            <person name="Boedeker C."/>
            <person name="Pinto D."/>
            <person name="Vollmers J."/>
            <person name="Rivas-Marin E."/>
            <person name="Kohn T."/>
            <person name="Peeters S.H."/>
            <person name="Heuer A."/>
            <person name="Rast P."/>
            <person name="Oberbeckmann S."/>
            <person name="Bunk B."/>
            <person name="Jeske O."/>
            <person name="Meyerdierks A."/>
            <person name="Storesund J.E."/>
            <person name="Kallscheuer N."/>
            <person name="Luecker S."/>
            <person name="Lage O.M."/>
            <person name="Pohl T."/>
            <person name="Merkel B.J."/>
            <person name="Hornburger P."/>
            <person name="Mueller R.-W."/>
            <person name="Bruemmer F."/>
            <person name="Labrenz M."/>
            <person name="Spormann A.M."/>
            <person name="Op den Camp H."/>
            <person name="Overmann J."/>
            <person name="Amann R."/>
            <person name="Jetten M.S.M."/>
            <person name="Mascher T."/>
            <person name="Medema M.H."/>
            <person name="Devos D.P."/>
            <person name="Kaster A.-K."/>
            <person name="Ovreas L."/>
            <person name="Rohde M."/>
            <person name="Galperin M.Y."/>
            <person name="Jogler C."/>
        </authorList>
    </citation>
    <scope>NUCLEOTIDE SEQUENCE [LARGE SCALE GENOMIC DNA]</scope>
    <source>
        <strain evidence="2 3">ETA_A8</strain>
    </source>
</reference>
<evidence type="ECO:0000256" key="1">
    <source>
        <dbReference type="SAM" id="Phobius"/>
    </source>
</evidence>
<gene>
    <name evidence="2" type="ORF">ETAA8_68750</name>
</gene>
<keyword evidence="1" id="KW-1133">Transmembrane helix</keyword>
<organism evidence="2 3">
    <name type="scientific">Anatilimnocola aggregata</name>
    <dbReference type="NCBI Taxonomy" id="2528021"/>
    <lineage>
        <taxon>Bacteria</taxon>
        <taxon>Pseudomonadati</taxon>
        <taxon>Planctomycetota</taxon>
        <taxon>Planctomycetia</taxon>
        <taxon>Pirellulales</taxon>
        <taxon>Pirellulaceae</taxon>
        <taxon>Anatilimnocola</taxon>
    </lineage>
</organism>
<dbReference type="Proteomes" id="UP000315017">
    <property type="component" value="Chromosome"/>
</dbReference>
<evidence type="ECO:0000313" key="2">
    <source>
        <dbReference type="EMBL" id="QDU31715.1"/>
    </source>
</evidence>
<evidence type="ECO:0000313" key="3">
    <source>
        <dbReference type="Proteomes" id="UP000315017"/>
    </source>
</evidence>
<protein>
    <submittedName>
        <fullName evidence="2">Uncharacterized protein</fullName>
    </submittedName>
</protein>
<proteinExistence type="predicted"/>
<feature type="transmembrane region" description="Helical" evidence="1">
    <location>
        <begin position="25"/>
        <end position="49"/>
    </location>
</feature>
<name>A0A517YNC1_9BACT</name>
<dbReference type="RefSeq" id="WP_145099294.1">
    <property type="nucleotide sequence ID" value="NZ_CP036274.1"/>
</dbReference>
<accession>A0A517YNC1</accession>
<keyword evidence="1" id="KW-0472">Membrane</keyword>
<dbReference type="EMBL" id="CP036274">
    <property type="protein sequence ID" value="QDU31715.1"/>
    <property type="molecule type" value="Genomic_DNA"/>
</dbReference>
<keyword evidence="1" id="KW-0812">Transmembrane</keyword>
<feature type="transmembrane region" description="Helical" evidence="1">
    <location>
        <begin position="61"/>
        <end position="82"/>
    </location>
</feature>
<dbReference type="KEGG" id="aagg:ETAA8_68750"/>
<dbReference type="AlphaFoldDB" id="A0A517YNC1"/>
<keyword evidence="3" id="KW-1185">Reference proteome</keyword>
<sequence length="85" mass="8780">MDPNPYESPERPDQSTKVPARRQGVVIALGVLAIPAGAIAFFTTCVATLEVAPGSGDELPLLMGVVGGAATIALMIFLMVLASKR</sequence>